<organism evidence="17 18">
    <name type="scientific">Lymnaea stagnalis</name>
    <name type="common">Great pond snail</name>
    <name type="synonym">Helix stagnalis</name>
    <dbReference type="NCBI Taxonomy" id="6523"/>
    <lineage>
        <taxon>Eukaryota</taxon>
        <taxon>Metazoa</taxon>
        <taxon>Spiralia</taxon>
        <taxon>Lophotrochozoa</taxon>
        <taxon>Mollusca</taxon>
        <taxon>Gastropoda</taxon>
        <taxon>Heterobranchia</taxon>
        <taxon>Euthyneura</taxon>
        <taxon>Panpulmonata</taxon>
        <taxon>Hygrophila</taxon>
        <taxon>Lymnaeoidea</taxon>
        <taxon>Lymnaeidae</taxon>
        <taxon>Lymnaea</taxon>
    </lineage>
</organism>
<evidence type="ECO:0000256" key="9">
    <source>
        <dbReference type="ARBA" id="ARBA00022741"/>
    </source>
</evidence>
<keyword evidence="8" id="KW-0677">Repeat</keyword>
<dbReference type="GO" id="GO:0005524">
    <property type="term" value="F:ATP binding"/>
    <property type="evidence" value="ECO:0007669"/>
    <property type="project" value="UniProtKB-UniRule"/>
</dbReference>
<evidence type="ECO:0000313" key="18">
    <source>
        <dbReference type="Proteomes" id="UP001497497"/>
    </source>
</evidence>
<comment type="similarity">
    <text evidence="3">Belongs to the protein kinase superfamily. CAMK Ser/Thr protein kinase family. CaMK subfamily.</text>
</comment>
<keyword evidence="7" id="KW-0808">Transferase</keyword>
<keyword evidence="18" id="KW-1185">Reference proteome</keyword>
<dbReference type="Gene3D" id="3.10.20.230">
    <property type="entry name" value="Doublecortin domain"/>
    <property type="match status" value="2"/>
</dbReference>
<evidence type="ECO:0000256" key="11">
    <source>
        <dbReference type="ARBA" id="ARBA00022840"/>
    </source>
</evidence>
<evidence type="ECO:0000256" key="13">
    <source>
        <dbReference type="PROSITE-ProRule" id="PRU10141"/>
    </source>
</evidence>
<dbReference type="PANTHER" id="PTHR23005">
    <property type="entry name" value="RETINITIS PIGMENTOSA 1 PROTEIN"/>
    <property type="match status" value="1"/>
</dbReference>
<keyword evidence="12" id="KW-0966">Cell projection</keyword>
<feature type="binding site" evidence="13">
    <location>
        <position position="444"/>
    </location>
    <ligand>
        <name>ATP</name>
        <dbReference type="ChEBI" id="CHEBI:30616"/>
    </ligand>
</feature>
<dbReference type="PROSITE" id="PS50309">
    <property type="entry name" value="DC"/>
    <property type="match status" value="2"/>
</dbReference>
<dbReference type="Pfam" id="PF00069">
    <property type="entry name" value="Pkinase"/>
    <property type="match status" value="1"/>
</dbReference>
<feature type="compositionally biased region" description="Low complexity" evidence="14">
    <location>
        <begin position="359"/>
        <end position="371"/>
    </location>
</feature>
<evidence type="ECO:0000256" key="8">
    <source>
        <dbReference type="ARBA" id="ARBA00022737"/>
    </source>
</evidence>
<dbReference type="SUPFAM" id="SSF56112">
    <property type="entry name" value="Protein kinase-like (PK-like)"/>
    <property type="match status" value="1"/>
</dbReference>
<feature type="domain" description="Doublecortin" evidence="16">
    <location>
        <begin position="57"/>
        <end position="144"/>
    </location>
</feature>
<keyword evidence="4" id="KW-0963">Cytoplasm</keyword>
<dbReference type="PANTHER" id="PTHR23005:SF4">
    <property type="entry name" value="OXYGEN-REGULATED PROTEIN 1"/>
    <property type="match status" value="1"/>
</dbReference>
<dbReference type="Pfam" id="PF03607">
    <property type="entry name" value="DCX"/>
    <property type="match status" value="2"/>
</dbReference>
<dbReference type="InterPro" id="IPR000719">
    <property type="entry name" value="Prot_kinase_dom"/>
</dbReference>
<sequence>MGETGLSMLPKGDGQQNDNSASLDRASISSPSPQNTDKGSVKSGHSLLKMATEKRARKVRFYRNGDRFFKGMVYAVSAGRFRTFEGLLTMLTSSALCDKKVMPNGVRHIFSVDGTRKVEALEQLQEGESYVCASSEVFRHLDYCKNEDPSWNSHLFPHHVPTHNVPRHQHRERITSEEPRSRSECLAAPSYSKSHQSQQRPCSAKVDRSKTARSHSLKNEMTTEEKRAYEEYQRTFVTPRLITIIRNGRRPRKSVRLLLNKKTAQSYDQVMADIAEVVKLDCGCVKKLFSLTGRQVSTLADFFQEDTVFLACGLEKINATDFNLDKREIGYVNAYRPSSGKPRERITLQKSGDSAYLKSSAAENNSSTSSSMKDSRLFGTSDGKHSTLKSDEKSEDKERFDISKVDMPISLTNKYEVGNLIGTGNFAVVLECKDKKSQRKYALKIINKEICKGKEKMIDNEVRILRCVKHPNIIRLIEDYSNQHQIFYVMELVKASYVRHV</sequence>
<gene>
    <name evidence="17" type="ORF">GSLYS_00011955001</name>
</gene>
<dbReference type="GO" id="GO:0004674">
    <property type="term" value="F:protein serine/threonine kinase activity"/>
    <property type="evidence" value="ECO:0007669"/>
    <property type="project" value="UniProtKB-KW"/>
</dbReference>
<dbReference type="Proteomes" id="UP001497497">
    <property type="component" value="Unassembled WGS sequence"/>
</dbReference>
<dbReference type="GO" id="GO:0043005">
    <property type="term" value="C:neuron projection"/>
    <property type="evidence" value="ECO:0007669"/>
    <property type="project" value="UniProtKB-ARBA"/>
</dbReference>
<evidence type="ECO:0000256" key="14">
    <source>
        <dbReference type="SAM" id="MobiDB-lite"/>
    </source>
</evidence>
<feature type="compositionally biased region" description="Polar residues" evidence="14">
    <location>
        <begin position="14"/>
        <end position="38"/>
    </location>
</feature>
<name>A0AAV2HVD9_LYMST</name>
<feature type="compositionally biased region" description="Basic and acidic residues" evidence="14">
    <location>
        <begin position="382"/>
        <end position="395"/>
    </location>
</feature>
<accession>A0AAV2HVD9</accession>
<dbReference type="GO" id="GO:0042461">
    <property type="term" value="P:photoreceptor cell development"/>
    <property type="evidence" value="ECO:0007669"/>
    <property type="project" value="TreeGrafter"/>
</dbReference>
<dbReference type="PROSITE" id="PS00107">
    <property type="entry name" value="PROTEIN_KINASE_ATP"/>
    <property type="match status" value="1"/>
</dbReference>
<dbReference type="InterPro" id="IPR003533">
    <property type="entry name" value="Doublecortin_dom"/>
</dbReference>
<feature type="compositionally biased region" description="Basic residues" evidence="14">
    <location>
        <begin position="162"/>
        <end position="171"/>
    </location>
</feature>
<evidence type="ECO:0000313" key="17">
    <source>
        <dbReference type="EMBL" id="CAL1538134.1"/>
    </source>
</evidence>
<dbReference type="SMART" id="SM00537">
    <property type="entry name" value="DCX"/>
    <property type="match status" value="2"/>
</dbReference>
<dbReference type="InterPro" id="IPR011009">
    <property type="entry name" value="Kinase-like_dom_sf"/>
</dbReference>
<feature type="compositionally biased region" description="Polar residues" evidence="14">
    <location>
        <begin position="191"/>
        <end position="201"/>
    </location>
</feature>
<evidence type="ECO:0000259" key="15">
    <source>
        <dbReference type="PROSITE" id="PS50011"/>
    </source>
</evidence>
<evidence type="ECO:0000256" key="3">
    <source>
        <dbReference type="ARBA" id="ARBA00005354"/>
    </source>
</evidence>
<evidence type="ECO:0000259" key="16">
    <source>
        <dbReference type="PROSITE" id="PS50309"/>
    </source>
</evidence>
<feature type="region of interest" description="Disordered" evidence="14">
    <location>
        <begin position="357"/>
        <end position="395"/>
    </location>
</feature>
<dbReference type="GO" id="GO:0007417">
    <property type="term" value="P:central nervous system development"/>
    <property type="evidence" value="ECO:0007669"/>
    <property type="project" value="UniProtKB-ARBA"/>
</dbReference>
<evidence type="ECO:0000256" key="10">
    <source>
        <dbReference type="ARBA" id="ARBA00022777"/>
    </source>
</evidence>
<dbReference type="GO" id="GO:0035082">
    <property type="term" value="P:axoneme assembly"/>
    <property type="evidence" value="ECO:0007669"/>
    <property type="project" value="TreeGrafter"/>
</dbReference>
<dbReference type="InterPro" id="IPR036572">
    <property type="entry name" value="Doublecortin_dom_sf"/>
</dbReference>
<feature type="region of interest" description="Disordered" evidence="14">
    <location>
        <begin position="1"/>
        <end position="47"/>
    </location>
</feature>
<evidence type="ECO:0000256" key="5">
    <source>
        <dbReference type="ARBA" id="ARBA00022527"/>
    </source>
</evidence>
<evidence type="ECO:0000256" key="2">
    <source>
        <dbReference type="ARBA" id="ARBA00004496"/>
    </source>
</evidence>
<proteinExistence type="inferred from homology"/>
<keyword evidence="5" id="KW-0723">Serine/threonine-protein kinase</keyword>
<comment type="caution">
    <text evidence="17">The sequence shown here is derived from an EMBL/GenBank/DDBJ whole genome shotgun (WGS) entry which is preliminary data.</text>
</comment>
<evidence type="ECO:0000256" key="12">
    <source>
        <dbReference type="ARBA" id="ARBA00023273"/>
    </source>
</evidence>
<protein>
    <recommendedName>
        <fullName evidence="19">Doublecortin-like and CAM kinase-like protein</fullName>
    </recommendedName>
</protein>
<comment type="subcellular location">
    <subcellularLocation>
        <location evidence="1">Cell projection</location>
    </subcellularLocation>
    <subcellularLocation>
        <location evidence="2">Cytoplasm</location>
    </subcellularLocation>
</comment>
<dbReference type="SUPFAM" id="SSF89837">
    <property type="entry name" value="Doublecortin (DC)"/>
    <property type="match status" value="2"/>
</dbReference>
<evidence type="ECO:0000256" key="4">
    <source>
        <dbReference type="ARBA" id="ARBA00022490"/>
    </source>
</evidence>
<dbReference type="Gene3D" id="3.30.200.20">
    <property type="entry name" value="Phosphorylase Kinase, domain 1"/>
    <property type="match status" value="1"/>
</dbReference>
<keyword evidence="11 13" id="KW-0067">ATP-binding</keyword>
<reference evidence="17 18" key="1">
    <citation type="submission" date="2024-04" db="EMBL/GenBank/DDBJ databases">
        <authorList>
            <consortium name="Genoscope - CEA"/>
            <person name="William W."/>
        </authorList>
    </citation>
    <scope>NUCLEOTIDE SEQUENCE [LARGE SCALE GENOMIC DNA]</scope>
</reference>
<feature type="domain" description="Protein kinase" evidence="15">
    <location>
        <begin position="415"/>
        <end position="501"/>
    </location>
</feature>
<dbReference type="FunFam" id="3.30.200.20:FF:000042">
    <property type="entry name" value="Aurora kinase A"/>
    <property type="match status" value="1"/>
</dbReference>
<evidence type="ECO:0000256" key="1">
    <source>
        <dbReference type="ARBA" id="ARBA00004316"/>
    </source>
</evidence>
<dbReference type="PROSITE" id="PS50011">
    <property type="entry name" value="PROTEIN_KINASE_DOM"/>
    <property type="match status" value="1"/>
</dbReference>
<feature type="domain" description="Doublecortin" evidence="16">
    <location>
        <begin position="240"/>
        <end position="323"/>
    </location>
</feature>
<evidence type="ECO:0000256" key="7">
    <source>
        <dbReference type="ARBA" id="ARBA00022679"/>
    </source>
</evidence>
<evidence type="ECO:0000256" key="6">
    <source>
        <dbReference type="ARBA" id="ARBA00022553"/>
    </source>
</evidence>
<dbReference type="CDD" id="cd16109">
    <property type="entry name" value="DCX1"/>
    <property type="match status" value="1"/>
</dbReference>
<keyword evidence="10" id="KW-0418">Kinase</keyword>
<dbReference type="EMBL" id="CAXITT010000287">
    <property type="protein sequence ID" value="CAL1538134.1"/>
    <property type="molecule type" value="Genomic_DNA"/>
</dbReference>
<dbReference type="AlphaFoldDB" id="A0AAV2HVD9"/>
<feature type="region of interest" description="Disordered" evidence="14">
    <location>
        <begin position="162"/>
        <end position="224"/>
    </location>
</feature>
<dbReference type="GO" id="GO:0035556">
    <property type="term" value="P:intracellular signal transduction"/>
    <property type="evidence" value="ECO:0007669"/>
    <property type="project" value="InterPro"/>
</dbReference>
<keyword evidence="9 13" id="KW-0547">Nucleotide-binding</keyword>
<keyword evidence="6" id="KW-0597">Phosphoprotein</keyword>
<evidence type="ECO:0008006" key="19">
    <source>
        <dbReference type="Google" id="ProtNLM"/>
    </source>
</evidence>
<dbReference type="GO" id="GO:0005930">
    <property type="term" value="C:axoneme"/>
    <property type="evidence" value="ECO:0007669"/>
    <property type="project" value="TreeGrafter"/>
</dbReference>
<dbReference type="InterPro" id="IPR017441">
    <property type="entry name" value="Protein_kinase_ATP_BS"/>
</dbReference>
<dbReference type="FunFam" id="3.10.20.230:FF:000001">
    <property type="entry name" value="serine/threonine-protein kinase DCLK1 isoform X1"/>
    <property type="match status" value="1"/>
</dbReference>
<feature type="compositionally biased region" description="Basic and acidic residues" evidence="14">
    <location>
        <begin position="172"/>
        <end position="183"/>
    </location>
</feature>